<evidence type="ECO:0000313" key="3">
    <source>
        <dbReference type="Proteomes" id="UP000632289"/>
    </source>
</evidence>
<feature type="region of interest" description="Disordered" evidence="1">
    <location>
        <begin position="149"/>
        <end position="171"/>
    </location>
</feature>
<gene>
    <name evidence="2" type="ORF">IF129_06840</name>
</gene>
<sequence>MATALDHLLTHLADEAATGALVGPAGTLYLLDGAVAHAECAGSPDVGTLLVRAGRLDAAVWRDAHDGGARSLLEHGHLTRGELEICHLGALHDAAYLLRSRPEGPVRFDHGVRHWLGPVRSAPVAALDREMRRRSRLLRRIWPHDEVDSAPVRPRRAGERGPAGRGPAGRCAVTPRQLDVLRLADGRRTPADIATALARPAYRTLLDVRRLAAAGLVETPHTFPTPLPRRRADAPPPPAPTPTDCPDIATLRRIRDALEALR</sequence>
<evidence type="ECO:0000313" key="2">
    <source>
        <dbReference type="EMBL" id="MBD3931276.1"/>
    </source>
</evidence>
<comment type="caution">
    <text evidence="2">The sequence shown here is derived from an EMBL/GenBank/DDBJ whole genome shotgun (WGS) entry which is preliminary data.</text>
</comment>
<accession>A0A927ICI2</accession>
<organism evidence="2 3">
    <name type="scientific">Streptomyces chumphonensis</name>
    <dbReference type="NCBI Taxonomy" id="1214925"/>
    <lineage>
        <taxon>Bacteria</taxon>
        <taxon>Bacillati</taxon>
        <taxon>Actinomycetota</taxon>
        <taxon>Actinomycetes</taxon>
        <taxon>Kitasatosporales</taxon>
        <taxon>Streptomycetaceae</taxon>
        <taxon>Streptomyces</taxon>
    </lineage>
</organism>
<dbReference type="RefSeq" id="WP_191208572.1">
    <property type="nucleotide sequence ID" value="NZ_BAABKL010000032.1"/>
</dbReference>
<proteinExistence type="predicted"/>
<protein>
    <submittedName>
        <fullName evidence="2">Transcriptional regulator</fullName>
    </submittedName>
</protein>
<feature type="compositionally biased region" description="Pro residues" evidence="1">
    <location>
        <begin position="234"/>
        <end position="243"/>
    </location>
</feature>
<keyword evidence="3" id="KW-1185">Reference proteome</keyword>
<dbReference type="EMBL" id="JACXYU010000002">
    <property type="protein sequence ID" value="MBD3931276.1"/>
    <property type="molecule type" value="Genomic_DNA"/>
</dbReference>
<reference evidence="2" key="1">
    <citation type="submission" date="2020-09" db="EMBL/GenBank/DDBJ databases">
        <title>Secondary metabolite and genome analysis of marine Streptomyces chumphonensis KK1-2T.</title>
        <authorList>
            <person name="Phongsopitanun W."/>
            <person name="Kanchanasin P."/>
            <person name="Pittayakhajonwut P."/>
            <person name="Suwanborirux K."/>
            <person name="Tanasupawat S."/>
        </authorList>
    </citation>
    <scope>NUCLEOTIDE SEQUENCE</scope>
    <source>
        <strain evidence="2">KK1-2</strain>
    </source>
</reference>
<name>A0A927ICI2_9ACTN</name>
<dbReference type="AlphaFoldDB" id="A0A927ICI2"/>
<feature type="region of interest" description="Disordered" evidence="1">
    <location>
        <begin position="219"/>
        <end position="246"/>
    </location>
</feature>
<dbReference type="Proteomes" id="UP000632289">
    <property type="component" value="Unassembled WGS sequence"/>
</dbReference>
<evidence type="ECO:0000256" key="1">
    <source>
        <dbReference type="SAM" id="MobiDB-lite"/>
    </source>
</evidence>